<evidence type="ECO:0000313" key="6">
    <source>
        <dbReference type="RefSeq" id="XP_022955657.1"/>
    </source>
</evidence>
<protein>
    <submittedName>
        <fullName evidence="6">Inactive leucine-rich repeat receptor-like protein kinase CORYNE isoform X1</fullName>
    </submittedName>
</protein>
<keyword evidence="2" id="KW-0472">Membrane</keyword>
<name>A0A6J1GU89_CUCMO</name>
<dbReference type="FunFam" id="1.10.510.10:FF:000583">
    <property type="entry name" value="Inactive leucine-rich repeat receptor-like protein kinase CORYNE"/>
    <property type="match status" value="1"/>
</dbReference>
<dbReference type="GO" id="GO:0016020">
    <property type="term" value="C:membrane"/>
    <property type="evidence" value="ECO:0007669"/>
    <property type="project" value="UniProtKB-SubCell"/>
</dbReference>
<keyword evidence="5" id="KW-1185">Reference proteome</keyword>
<dbReference type="PROSITE" id="PS50011">
    <property type="entry name" value="PROTEIN_KINASE_DOM"/>
    <property type="match status" value="1"/>
</dbReference>
<evidence type="ECO:0000256" key="1">
    <source>
        <dbReference type="ARBA" id="ARBA00004479"/>
    </source>
</evidence>
<evidence type="ECO:0000256" key="3">
    <source>
        <dbReference type="SAM" id="SignalP"/>
    </source>
</evidence>
<reference evidence="6" key="1">
    <citation type="submission" date="2025-08" db="UniProtKB">
        <authorList>
            <consortium name="RefSeq"/>
        </authorList>
    </citation>
    <scope>IDENTIFICATION</scope>
    <source>
        <tissue evidence="6">Young leaves</tissue>
    </source>
</reference>
<dbReference type="KEGG" id="cmos:111457594"/>
<dbReference type="InterPro" id="IPR011009">
    <property type="entry name" value="Kinase-like_dom_sf"/>
</dbReference>
<comment type="subcellular location">
    <subcellularLocation>
        <location evidence="1">Membrane</location>
        <topology evidence="1">Single-pass type I membrane protein</topology>
    </subcellularLocation>
</comment>
<dbReference type="GeneID" id="111457594"/>
<dbReference type="SUPFAM" id="SSF56112">
    <property type="entry name" value="Protein kinase-like (PK-like)"/>
    <property type="match status" value="1"/>
</dbReference>
<dbReference type="RefSeq" id="XP_022955657.1">
    <property type="nucleotide sequence ID" value="XM_023099889.1"/>
</dbReference>
<dbReference type="PANTHER" id="PTHR48006">
    <property type="entry name" value="LEUCINE-RICH REPEAT-CONTAINING PROTEIN DDB_G0281931-RELATED"/>
    <property type="match status" value="1"/>
</dbReference>
<dbReference type="InterPro" id="IPR000719">
    <property type="entry name" value="Prot_kinase_dom"/>
</dbReference>
<dbReference type="Pfam" id="PF00069">
    <property type="entry name" value="Pkinase"/>
    <property type="match status" value="1"/>
</dbReference>
<organism evidence="5 6">
    <name type="scientific">Cucurbita moschata</name>
    <name type="common">Winter crookneck squash</name>
    <name type="synonym">Cucurbita pepo var. moschata</name>
    <dbReference type="NCBI Taxonomy" id="3662"/>
    <lineage>
        <taxon>Eukaryota</taxon>
        <taxon>Viridiplantae</taxon>
        <taxon>Streptophyta</taxon>
        <taxon>Embryophyta</taxon>
        <taxon>Tracheophyta</taxon>
        <taxon>Spermatophyta</taxon>
        <taxon>Magnoliopsida</taxon>
        <taxon>eudicotyledons</taxon>
        <taxon>Gunneridae</taxon>
        <taxon>Pentapetalae</taxon>
        <taxon>rosids</taxon>
        <taxon>fabids</taxon>
        <taxon>Cucurbitales</taxon>
        <taxon>Cucurbitaceae</taxon>
        <taxon>Cucurbiteae</taxon>
        <taxon>Cucurbita</taxon>
    </lineage>
</organism>
<proteinExistence type="predicted"/>
<feature type="chain" id="PRO_5026798570" evidence="3">
    <location>
        <begin position="29"/>
        <end position="397"/>
    </location>
</feature>
<sequence length="397" mass="44285">MGKKRHSVKVVIILLFMFSLHYFSDAKCQERTSQHLASSGPPLPTNSPRLKNGVRRIIFSVLLGLVTGLMGSILFACLIRSFVRYLNKTPILKGPVIFSPIIDPKTLHHALKNENQLLGSNPHGKYYRTVLDNGLTIAVKRLEGFENTAAAAARKSEKRRTQQQLERLAKLRHRNLMSLRAYVGDGEGMWLVYDYVGTGSLEDVMNRARGSEVRLAWEARLGIAVGIIKGLQYLHFECDPQILHYNLKPSNVMLDAEFEPRLADCGLFKLFSNLDMAATSAYASPECLQDCSFNRYTDKSDIFSFGMILAVLLTGRDPTDPFFGEAASGGSLGQWLRHLQLAGEAREALDKNIIGEEGEEDEMIMAVKIAVVCLSDQPADRPSSDELVHMLTQLHSF</sequence>
<accession>A0A6J1GU89</accession>
<dbReference type="Gene3D" id="1.10.510.10">
    <property type="entry name" value="Transferase(Phosphotransferase) domain 1"/>
    <property type="match status" value="1"/>
</dbReference>
<evidence type="ECO:0000259" key="4">
    <source>
        <dbReference type="PROSITE" id="PS50011"/>
    </source>
</evidence>
<dbReference type="InterPro" id="IPR051824">
    <property type="entry name" value="LRR_Rcpt-Like_S/T_Kinase"/>
</dbReference>
<dbReference type="GO" id="GO:0005524">
    <property type="term" value="F:ATP binding"/>
    <property type="evidence" value="ECO:0007669"/>
    <property type="project" value="InterPro"/>
</dbReference>
<keyword evidence="2" id="KW-0812">Transmembrane</keyword>
<dbReference type="PANTHER" id="PTHR48006:SF100">
    <property type="entry name" value="LRR RECEPTOR-LIKE SERINE_THREONINE-KINASE-RELATED"/>
    <property type="match status" value="1"/>
</dbReference>
<gene>
    <name evidence="6" type="primary">LOC111457594</name>
</gene>
<dbReference type="Proteomes" id="UP000504609">
    <property type="component" value="Unplaced"/>
</dbReference>
<feature type="domain" description="Protein kinase" evidence="4">
    <location>
        <begin position="112"/>
        <end position="397"/>
    </location>
</feature>
<keyword evidence="3" id="KW-0732">Signal</keyword>
<evidence type="ECO:0000256" key="2">
    <source>
        <dbReference type="SAM" id="Phobius"/>
    </source>
</evidence>
<feature type="transmembrane region" description="Helical" evidence="2">
    <location>
        <begin position="57"/>
        <end position="79"/>
    </location>
</feature>
<feature type="signal peptide" evidence="3">
    <location>
        <begin position="1"/>
        <end position="28"/>
    </location>
</feature>
<evidence type="ECO:0000313" key="5">
    <source>
        <dbReference type="Proteomes" id="UP000504609"/>
    </source>
</evidence>
<dbReference type="GO" id="GO:0004672">
    <property type="term" value="F:protein kinase activity"/>
    <property type="evidence" value="ECO:0007669"/>
    <property type="project" value="InterPro"/>
</dbReference>
<dbReference type="AlphaFoldDB" id="A0A6J1GU89"/>
<keyword evidence="2" id="KW-1133">Transmembrane helix</keyword>
<dbReference type="Gene3D" id="3.30.200.20">
    <property type="entry name" value="Phosphorylase Kinase, domain 1"/>
    <property type="match status" value="1"/>
</dbReference>